<gene>
    <name evidence="1" type="ORF">IMW75_24680</name>
</gene>
<comment type="caution">
    <text evidence="1">The sequence shown here is derived from an EMBL/GenBank/DDBJ whole genome shotgun (WGS) entry which is preliminary data.</text>
</comment>
<name>A0ABS3ARH4_9PSED</name>
<dbReference type="Proteomes" id="UP000772591">
    <property type="component" value="Unassembled WGS sequence"/>
</dbReference>
<dbReference type="Gene3D" id="3.30.1460.10">
    <property type="match status" value="1"/>
</dbReference>
<keyword evidence="2" id="KW-1185">Reference proteome</keyword>
<dbReference type="CDD" id="cd17035">
    <property type="entry name" value="T3SC_IB_Spa15-like"/>
    <property type="match status" value="1"/>
</dbReference>
<dbReference type="EMBL" id="JADEVO010000053">
    <property type="protein sequence ID" value="MBN3968454.1"/>
    <property type="molecule type" value="Genomic_DNA"/>
</dbReference>
<reference evidence="1 2" key="1">
    <citation type="journal article" date="2021" name="Int. J. Syst. Evol. Microbiol.">
        <title>Pseudomonas piscium sp. nov., Pseudomonas pisciculturae sp. nov., Pseudomonas mucoides sp. nov. and Pseudomonas neuropathica sp. nov. isolated from rainbow trout.</title>
        <authorList>
            <person name="Duman M."/>
            <person name="Mulet M."/>
            <person name="Altun S."/>
            <person name="Saticioglu I.B."/>
            <person name="Gomila M."/>
            <person name="Lalucat J."/>
            <person name="Garcia-Valdes E."/>
        </authorList>
    </citation>
    <scope>NUCLEOTIDE SEQUENCE [LARGE SCALE GENOMIC DNA]</scope>
    <source>
        <strain evidence="1 2">LMG 28632</strain>
    </source>
</reference>
<protein>
    <submittedName>
        <fullName evidence="1">Invasion protein B family</fullName>
    </submittedName>
</protein>
<dbReference type="RefSeq" id="WP_205894017.1">
    <property type="nucleotide sequence ID" value="NZ_JADEVO010000053.1"/>
</dbReference>
<sequence length="135" mass="14991">MHHIDIASLLRDALQLSGCTDEQIGSFDGHSTIELELANLPNIHMNVVEGGLWFWSSLVESGDMLLGHCSEHLLRFLMQGCAFARTEQMQLADINGQLEVRVLLAESAYDSAEQLATTIEDYLTALTTLCELVRQ</sequence>
<organism evidence="1 2">
    <name type="scientific">Pseudomonas gregormendelii</name>
    <dbReference type="NCBI Taxonomy" id="1628277"/>
    <lineage>
        <taxon>Bacteria</taxon>
        <taxon>Pseudomonadati</taxon>
        <taxon>Pseudomonadota</taxon>
        <taxon>Gammaproteobacteria</taxon>
        <taxon>Pseudomonadales</taxon>
        <taxon>Pseudomonadaceae</taxon>
        <taxon>Pseudomonas</taxon>
    </lineage>
</organism>
<dbReference type="InterPro" id="IPR003065">
    <property type="entry name" value="Invas_SpaK"/>
</dbReference>
<dbReference type="PRINTS" id="PR01305">
    <property type="entry name" value="SSPAKPROTEIN"/>
</dbReference>
<proteinExistence type="predicted"/>
<evidence type="ECO:0000313" key="2">
    <source>
        <dbReference type="Proteomes" id="UP000772591"/>
    </source>
</evidence>
<dbReference type="Pfam" id="PF03519">
    <property type="entry name" value="Invas_SpaK"/>
    <property type="match status" value="1"/>
</dbReference>
<evidence type="ECO:0000313" key="1">
    <source>
        <dbReference type="EMBL" id="MBN3968454.1"/>
    </source>
</evidence>
<accession>A0ABS3ARH4</accession>
<dbReference type="SUPFAM" id="SSF69635">
    <property type="entry name" value="Type III secretory system chaperone-like"/>
    <property type="match status" value="1"/>
</dbReference>